<accession>A0ABD0J2K1</accession>
<protein>
    <recommendedName>
        <fullName evidence="3">Secreted protein</fullName>
    </recommendedName>
</protein>
<dbReference type="Proteomes" id="UP001519460">
    <property type="component" value="Unassembled WGS sequence"/>
</dbReference>
<dbReference type="AlphaFoldDB" id="A0ABD0J2K1"/>
<dbReference type="EMBL" id="JACVVK020000709">
    <property type="protein sequence ID" value="KAK7453351.1"/>
    <property type="molecule type" value="Genomic_DNA"/>
</dbReference>
<evidence type="ECO:0000313" key="1">
    <source>
        <dbReference type="EMBL" id="KAK7453351.1"/>
    </source>
</evidence>
<name>A0ABD0J2K1_9CAEN</name>
<gene>
    <name evidence="1" type="ORF">BaRGS_00039642</name>
</gene>
<evidence type="ECO:0000313" key="2">
    <source>
        <dbReference type="Proteomes" id="UP001519460"/>
    </source>
</evidence>
<proteinExistence type="predicted"/>
<evidence type="ECO:0008006" key="3">
    <source>
        <dbReference type="Google" id="ProtNLM"/>
    </source>
</evidence>
<sequence length="87" mass="9119">MLTTKLPAPVLPVVCCAQNRLALIASPGPTGECEPAVPVVGPATVRLQLLQTNGANAIFPFPGGRARRRCKKACTETKRYGQTGKGC</sequence>
<organism evidence="1 2">
    <name type="scientific">Batillaria attramentaria</name>
    <dbReference type="NCBI Taxonomy" id="370345"/>
    <lineage>
        <taxon>Eukaryota</taxon>
        <taxon>Metazoa</taxon>
        <taxon>Spiralia</taxon>
        <taxon>Lophotrochozoa</taxon>
        <taxon>Mollusca</taxon>
        <taxon>Gastropoda</taxon>
        <taxon>Caenogastropoda</taxon>
        <taxon>Sorbeoconcha</taxon>
        <taxon>Cerithioidea</taxon>
        <taxon>Batillariidae</taxon>
        <taxon>Batillaria</taxon>
    </lineage>
</organism>
<comment type="caution">
    <text evidence="1">The sequence shown here is derived from an EMBL/GenBank/DDBJ whole genome shotgun (WGS) entry which is preliminary data.</text>
</comment>
<reference evidence="1 2" key="1">
    <citation type="journal article" date="2023" name="Sci. Data">
        <title>Genome assembly of the Korean intertidal mud-creeper Batillaria attramentaria.</title>
        <authorList>
            <person name="Patra A.K."/>
            <person name="Ho P.T."/>
            <person name="Jun S."/>
            <person name="Lee S.J."/>
            <person name="Kim Y."/>
            <person name="Won Y.J."/>
        </authorList>
    </citation>
    <scope>NUCLEOTIDE SEQUENCE [LARGE SCALE GENOMIC DNA]</scope>
    <source>
        <strain evidence="1">Wonlab-2016</strain>
    </source>
</reference>
<keyword evidence="2" id="KW-1185">Reference proteome</keyword>